<dbReference type="Proteomes" id="UP001208649">
    <property type="component" value="Unassembled WGS sequence"/>
</dbReference>
<proteinExistence type="predicted"/>
<gene>
    <name evidence="1" type="ORF">NZ698_00605</name>
</gene>
<sequence length="94" mass="11132">MKVRATIVEEVKPADKSVIVEFHGDKERQHFELHCNFSPFYQELKLLDSWIFTFKLKSEIFTDSKTGKKSYFTHLICKRVDDKLGFGEIPDKYK</sequence>
<keyword evidence="2" id="KW-1185">Reference proteome</keyword>
<name>A0ABT2W0G1_9FLAO</name>
<comment type="caution">
    <text evidence="1">The sequence shown here is derived from an EMBL/GenBank/DDBJ whole genome shotgun (WGS) entry which is preliminary data.</text>
</comment>
<organism evidence="1 2">
    <name type="scientific">Chryseobacterium edaphi</name>
    <dbReference type="NCBI Taxonomy" id="2976532"/>
    <lineage>
        <taxon>Bacteria</taxon>
        <taxon>Pseudomonadati</taxon>
        <taxon>Bacteroidota</taxon>
        <taxon>Flavobacteriia</taxon>
        <taxon>Flavobacteriales</taxon>
        <taxon>Weeksellaceae</taxon>
        <taxon>Chryseobacterium group</taxon>
        <taxon>Chryseobacterium</taxon>
    </lineage>
</organism>
<protein>
    <recommendedName>
        <fullName evidence="3">DUF3127 domain-containing protein</fullName>
    </recommendedName>
</protein>
<dbReference type="RefSeq" id="WP_263000843.1">
    <property type="nucleotide sequence ID" value="NZ_JAOTEM010000001.1"/>
</dbReference>
<accession>A0ABT2W0G1</accession>
<reference evidence="2" key="1">
    <citation type="submission" date="2023-07" db="EMBL/GenBank/DDBJ databases">
        <title>Chryseobacterium sp. strain PBS4-4 Genome sequencing and assembly.</title>
        <authorList>
            <person name="Jung Y."/>
        </authorList>
    </citation>
    <scope>NUCLEOTIDE SEQUENCE [LARGE SCALE GENOMIC DNA]</scope>
    <source>
        <strain evidence="2">PBS4-4</strain>
    </source>
</reference>
<evidence type="ECO:0000313" key="2">
    <source>
        <dbReference type="Proteomes" id="UP001208649"/>
    </source>
</evidence>
<dbReference type="EMBL" id="JAOTEM010000001">
    <property type="protein sequence ID" value="MCU7615681.1"/>
    <property type="molecule type" value="Genomic_DNA"/>
</dbReference>
<evidence type="ECO:0008006" key="3">
    <source>
        <dbReference type="Google" id="ProtNLM"/>
    </source>
</evidence>
<evidence type="ECO:0000313" key="1">
    <source>
        <dbReference type="EMBL" id="MCU7615681.1"/>
    </source>
</evidence>